<accession>A0A831LQY7</accession>
<dbReference type="SUPFAM" id="SSF48208">
    <property type="entry name" value="Six-hairpin glycosidases"/>
    <property type="match status" value="1"/>
</dbReference>
<feature type="non-terminal residue" evidence="3">
    <location>
        <position position="1"/>
    </location>
</feature>
<dbReference type="PANTHER" id="PTHR15108">
    <property type="entry name" value="N-ACYLGLUCOSAMINE-2-EPIMERASE"/>
    <property type="match status" value="1"/>
</dbReference>
<dbReference type="AlphaFoldDB" id="A0A831LQY7"/>
<name>A0A831LQY7_9BACT</name>
<protein>
    <submittedName>
        <fullName evidence="3">N-acyl-D-glucosamine 2-epimerase</fullName>
    </submittedName>
</protein>
<dbReference type="Pfam" id="PF07221">
    <property type="entry name" value="GlcNAc_2-epim"/>
    <property type="match status" value="1"/>
</dbReference>
<sequence length="271" mass="32292">SEYYLAFQDERAKQLAESMFMLMEKYAFDPEFGGYIEAKTADWQYTDDQRLSPKELNVKKSMNTHLHILEAYTNLYRIWETGETEKQLRHLIRLFLDKIISHETFHFHLFFDADWTVRSEIDSYGHDIEGSWLLCEAAEVLGDRVLLEEVEHVALKMADVTRDEGFADHGGMYYEKEGDHLMEQFDWWPQAESVVGFFNAWQLTRKEEYLNLALRSWDFTQKYIIDKKNGEWFWGVSKELKPLPNDKVNGWKAPYHNGRMCMEIMWRIGQV</sequence>
<evidence type="ECO:0000313" key="3">
    <source>
        <dbReference type="EMBL" id="HDR51933.1"/>
    </source>
</evidence>
<dbReference type="EMBL" id="DSDK01000540">
    <property type="protein sequence ID" value="HDR51933.1"/>
    <property type="molecule type" value="Genomic_DNA"/>
</dbReference>
<gene>
    <name evidence="3" type="ORF">ENN90_10010</name>
</gene>
<reference evidence="3" key="1">
    <citation type="journal article" date="2020" name="mSystems">
        <title>Genome- and Community-Level Interaction Insights into Carbon Utilization and Element Cycling Functions of Hydrothermarchaeota in Hydrothermal Sediment.</title>
        <authorList>
            <person name="Zhou Z."/>
            <person name="Liu Y."/>
            <person name="Xu W."/>
            <person name="Pan J."/>
            <person name="Luo Z.H."/>
            <person name="Li M."/>
        </authorList>
    </citation>
    <scope>NUCLEOTIDE SEQUENCE [LARGE SCALE GENOMIC DNA]</scope>
    <source>
        <strain evidence="3">SpSt-1217</strain>
    </source>
</reference>
<evidence type="ECO:0000256" key="2">
    <source>
        <dbReference type="ARBA" id="ARBA00023235"/>
    </source>
</evidence>
<dbReference type="InterPro" id="IPR012341">
    <property type="entry name" value="6hp_glycosidase-like_sf"/>
</dbReference>
<dbReference type="GO" id="GO:0005975">
    <property type="term" value="P:carbohydrate metabolic process"/>
    <property type="evidence" value="ECO:0007669"/>
    <property type="project" value="InterPro"/>
</dbReference>
<evidence type="ECO:0000256" key="1">
    <source>
        <dbReference type="ARBA" id="ARBA00008558"/>
    </source>
</evidence>
<comment type="caution">
    <text evidence="3">The sequence shown here is derived from an EMBL/GenBank/DDBJ whole genome shotgun (WGS) entry which is preliminary data.</text>
</comment>
<dbReference type="InterPro" id="IPR010819">
    <property type="entry name" value="AGE/CE"/>
</dbReference>
<organism evidence="3">
    <name type="scientific">Mariniphaga anaerophila</name>
    <dbReference type="NCBI Taxonomy" id="1484053"/>
    <lineage>
        <taxon>Bacteria</taxon>
        <taxon>Pseudomonadati</taxon>
        <taxon>Bacteroidota</taxon>
        <taxon>Bacteroidia</taxon>
        <taxon>Marinilabiliales</taxon>
        <taxon>Prolixibacteraceae</taxon>
        <taxon>Mariniphaga</taxon>
    </lineage>
</organism>
<proteinExistence type="inferred from homology"/>
<dbReference type="InterPro" id="IPR008928">
    <property type="entry name" value="6-hairpin_glycosidase_sf"/>
</dbReference>
<dbReference type="Gene3D" id="1.50.10.10">
    <property type="match status" value="1"/>
</dbReference>
<keyword evidence="2" id="KW-0413">Isomerase</keyword>
<dbReference type="GO" id="GO:0016853">
    <property type="term" value="F:isomerase activity"/>
    <property type="evidence" value="ECO:0007669"/>
    <property type="project" value="UniProtKB-KW"/>
</dbReference>
<dbReference type="Proteomes" id="UP000886047">
    <property type="component" value="Unassembled WGS sequence"/>
</dbReference>
<comment type="similarity">
    <text evidence="1">Belongs to the N-acylglucosamine 2-epimerase family.</text>
</comment>